<keyword evidence="3 7" id="KW-1133">Transmembrane helix</keyword>
<name>A0ABQ8G864_9PEZI</name>
<keyword evidence="2 7" id="KW-0812">Transmembrane</keyword>
<feature type="region of interest" description="Disordered" evidence="6">
    <location>
        <begin position="326"/>
        <end position="357"/>
    </location>
</feature>
<sequence>MVAIPEQRAGELLETSSSGYISAASPEQNIPPINRKNTILAVSIIFQVLVWVAVFLRLYARVKLTRAASWDDLLVVLAAVSVATGTVFVGILPDYGLGHHVLSLTLGTYTDYLHLFWAATISYFCSTTLIKVSLLVQYLRLFERRSNIYLLIIALTAIISAWGITFVFLLVFSCSPVKKFWSWSTPGHCFGFGIGSEDADTFFASFATHSAFNMAFDVVVLMFPIFSLSSIDLQGNRKYAIAGLAVLGAVVVAISIARLASIVETRAGTYPVADPTWLAPTSVILSCLEVDVAILCASIPIFWPLISALTFGKIFVVDEVIVQTESRVEQRPNTPGSETELRTYDSRTSGRRTPEAAKHYKDPYVVDHVRPVGAEGAFDGPGGTSSHTANVEHTTVPLGQIERLMQ</sequence>
<evidence type="ECO:0000256" key="6">
    <source>
        <dbReference type="SAM" id="MobiDB-lite"/>
    </source>
</evidence>
<feature type="transmembrane region" description="Helical" evidence="7">
    <location>
        <begin position="112"/>
        <end position="136"/>
    </location>
</feature>
<dbReference type="Pfam" id="PF20684">
    <property type="entry name" value="Fung_rhodopsin"/>
    <property type="match status" value="1"/>
</dbReference>
<accession>A0ABQ8G864</accession>
<keyword evidence="10" id="KW-1185">Reference proteome</keyword>
<dbReference type="PANTHER" id="PTHR33048:SF47">
    <property type="entry name" value="INTEGRAL MEMBRANE PROTEIN-RELATED"/>
    <property type="match status" value="1"/>
</dbReference>
<gene>
    <name evidence="9" type="ORF">B0J12DRAFT_129015</name>
</gene>
<protein>
    <recommendedName>
        <fullName evidence="8">Rhodopsin domain-containing protein</fullName>
    </recommendedName>
</protein>
<proteinExistence type="inferred from homology"/>
<evidence type="ECO:0000256" key="4">
    <source>
        <dbReference type="ARBA" id="ARBA00023136"/>
    </source>
</evidence>
<keyword evidence="4 7" id="KW-0472">Membrane</keyword>
<comment type="similarity">
    <text evidence="5">Belongs to the SAT4 family.</text>
</comment>
<feature type="transmembrane region" description="Helical" evidence="7">
    <location>
        <begin position="202"/>
        <end position="227"/>
    </location>
</feature>
<dbReference type="InterPro" id="IPR052337">
    <property type="entry name" value="SAT4-like"/>
</dbReference>
<evidence type="ECO:0000256" key="5">
    <source>
        <dbReference type="ARBA" id="ARBA00038359"/>
    </source>
</evidence>
<evidence type="ECO:0000256" key="1">
    <source>
        <dbReference type="ARBA" id="ARBA00004141"/>
    </source>
</evidence>
<feature type="compositionally biased region" description="Polar residues" evidence="6">
    <location>
        <begin position="384"/>
        <end position="393"/>
    </location>
</feature>
<evidence type="ECO:0000256" key="7">
    <source>
        <dbReference type="SAM" id="Phobius"/>
    </source>
</evidence>
<dbReference type="InterPro" id="IPR049326">
    <property type="entry name" value="Rhodopsin_dom_fungi"/>
</dbReference>
<organism evidence="9 10">
    <name type="scientific">Macrophomina phaseolina</name>
    <dbReference type="NCBI Taxonomy" id="35725"/>
    <lineage>
        <taxon>Eukaryota</taxon>
        <taxon>Fungi</taxon>
        <taxon>Dikarya</taxon>
        <taxon>Ascomycota</taxon>
        <taxon>Pezizomycotina</taxon>
        <taxon>Dothideomycetes</taxon>
        <taxon>Dothideomycetes incertae sedis</taxon>
        <taxon>Botryosphaeriales</taxon>
        <taxon>Botryosphaeriaceae</taxon>
        <taxon>Macrophomina</taxon>
    </lineage>
</organism>
<dbReference type="PANTHER" id="PTHR33048">
    <property type="entry name" value="PTH11-LIKE INTEGRAL MEMBRANE PROTEIN (AFU_ORTHOLOGUE AFUA_5G11245)"/>
    <property type="match status" value="1"/>
</dbReference>
<feature type="transmembrane region" description="Helical" evidence="7">
    <location>
        <begin position="72"/>
        <end position="92"/>
    </location>
</feature>
<evidence type="ECO:0000313" key="10">
    <source>
        <dbReference type="Proteomes" id="UP000774617"/>
    </source>
</evidence>
<dbReference type="EMBL" id="JAGTJR010000016">
    <property type="protein sequence ID" value="KAH7047598.1"/>
    <property type="molecule type" value="Genomic_DNA"/>
</dbReference>
<feature type="region of interest" description="Disordered" evidence="6">
    <location>
        <begin position="377"/>
        <end position="406"/>
    </location>
</feature>
<evidence type="ECO:0000313" key="9">
    <source>
        <dbReference type="EMBL" id="KAH7047598.1"/>
    </source>
</evidence>
<evidence type="ECO:0000259" key="8">
    <source>
        <dbReference type="Pfam" id="PF20684"/>
    </source>
</evidence>
<feature type="transmembrane region" description="Helical" evidence="7">
    <location>
        <begin position="283"/>
        <end position="306"/>
    </location>
</feature>
<reference evidence="9 10" key="1">
    <citation type="journal article" date="2021" name="Nat. Commun.">
        <title>Genetic determinants of endophytism in the Arabidopsis root mycobiome.</title>
        <authorList>
            <person name="Mesny F."/>
            <person name="Miyauchi S."/>
            <person name="Thiergart T."/>
            <person name="Pickel B."/>
            <person name="Atanasova L."/>
            <person name="Karlsson M."/>
            <person name="Huettel B."/>
            <person name="Barry K.W."/>
            <person name="Haridas S."/>
            <person name="Chen C."/>
            <person name="Bauer D."/>
            <person name="Andreopoulos W."/>
            <person name="Pangilinan J."/>
            <person name="LaButti K."/>
            <person name="Riley R."/>
            <person name="Lipzen A."/>
            <person name="Clum A."/>
            <person name="Drula E."/>
            <person name="Henrissat B."/>
            <person name="Kohler A."/>
            <person name="Grigoriev I.V."/>
            <person name="Martin F.M."/>
            <person name="Hacquard S."/>
        </authorList>
    </citation>
    <scope>NUCLEOTIDE SEQUENCE [LARGE SCALE GENOMIC DNA]</scope>
    <source>
        <strain evidence="9 10">MPI-SDFR-AT-0080</strain>
    </source>
</reference>
<feature type="transmembrane region" description="Helical" evidence="7">
    <location>
        <begin position="239"/>
        <end position="263"/>
    </location>
</feature>
<evidence type="ECO:0000256" key="2">
    <source>
        <dbReference type="ARBA" id="ARBA00022692"/>
    </source>
</evidence>
<evidence type="ECO:0000256" key="3">
    <source>
        <dbReference type="ARBA" id="ARBA00022989"/>
    </source>
</evidence>
<feature type="domain" description="Rhodopsin" evidence="8">
    <location>
        <begin position="56"/>
        <end position="307"/>
    </location>
</feature>
<dbReference type="Proteomes" id="UP000774617">
    <property type="component" value="Unassembled WGS sequence"/>
</dbReference>
<feature type="transmembrane region" description="Helical" evidence="7">
    <location>
        <begin position="148"/>
        <end position="172"/>
    </location>
</feature>
<feature type="transmembrane region" description="Helical" evidence="7">
    <location>
        <begin position="39"/>
        <end position="60"/>
    </location>
</feature>
<comment type="subcellular location">
    <subcellularLocation>
        <location evidence="1">Membrane</location>
        <topology evidence="1">Multi-pass membrane protein</topology>
    </subcellularLocation>
</comment>
<comment type="caution">
    <text evidence="9">The sequence shown here is derived from an EMBL/GenBank/DDBJ whole genome shotgun (WGS) entry which is preliminary data.</text>
</comment>